<evidence type="ECO:0000313" key="2">
    <source>
        <dbReference type="EMBL" id="GJG59646.1"/>
    </source>
</evidence>
<gene>
    <name evidence="2" type="ORF">PRLR5076_24970</name>
</gene>
<dbReference type="InterPro" id="IPR016181">
    <property type="entry name" value="Acyl_CoA_acyltransferase"/>
</dbReference>
<dbReference type="PANTHER" id="PTHR31435:SF9">
    <property type="entry name" value="PROTEIN NATD1"/>
    <property type="match status" value="1"/>
</dbReference>
<dbReference type="SUPFAM" id="SSF55729">
    <property type="entry name" value="Acyl-CoA N-acyltransferases (Nat)"/>
    <property type="match status" value="1"/>
</dbReference>
<dbReference type="InterPro" id="IPR045057">
    <property type="entry name" value="Gcn5-rel_NAT"/>
</dbReference>
<dbReference type="Pfam" id="PF14542">
    <property type="entry name" value="Acetyltransf_CG"/>
    <property type="match status" value="1"/>
</dbReference>
<dbReference type="EMBL" id="BPUB01000002">
    <property type="protein sequence ID" value="GJG59646.1"/>
    <property type="molecule type" value="Genomic_DNA"/>
</dbReference>
<sequence length="133" mass="14955">MGFTALNIKDGINRMVTLYNNVMQRYTTELSKKNRTFVHDMETKIETTNTGGKVLAFYGEELVGRLEFSFDGNVMSIDHTYAFKKGMGIGGVLVSAANDYAISKGLKVMPVCSFASAWYLRNPQFKDFLVQKD</sequence>
<keyword evidence="3" id="KW-1185">Reference proteome</keyword>
<accession>A0A9R1CXP3</accession>
<feature type="domain" description="N-acetyltransferase" evidence="1">
    <location>
        <begin position="46"/>
        <end position="130"/>
    </location>
</feature>
<dbReference type="PROSITE" id="PS51729">
    <property type="entry name" value="GNAT_YJDJ"/>
    <property type="match status" value="1"/>
</dbReference>
<dbReference type="Proteomes" id="UP000825483">
    <property type="component" value="Unassembled WGS sequence"/>
</dbReference>
<dbReference type="AlphaFoldDB" id="A0A9R1CXP3"/>
<name>A0A9R1CXP3_9BACT</name>
<reference evidence="2" key="1">
    <citation type="journal article" date="2022" name="Int. J. Syst. Evol. Microbiol.">
        <title>Prevotella lacticifex sp. nov., isolated from the rumen of cows.</title>
        <authorList>
            <person name="Shinkai T."/>
            <person name="Ikeyama N."/>
            <person name="Kumagai M."/>
            <person name="Ohmori H."/>
            <person name="Sakamoto M."/>
            <person name="Ohkuma M."/>
            <person name="Mitsumori M."/>
        </authorList>
    </citation>
    <scope>NUCLEOTIDE SEQUENCE</scope>
    <source>
        <strain evidence="2">R5076</strain>
    </source>
</reference>
<protein>
    <recommendedName>
        <fullName evidence="1">N-acetyltransferase domain-containing protein</fullName>
    </recommendedName>
</protein>
<dbReference type="InterPro" id="IPR031165">
    <property type="entry name" value="GNAT_YJDJ"/>
</dbReference>
<evidence type="ECO:0000259" key="1">
    <source>
        <dbReference type="PROSITE" id="PS51729"/>
    </source>
</evidence>
<comment type="caution">
    <text evidence="2">The sequence shown here is derived from an EMBL/GenBank/DDBJ whole genome shotgun (WGS) entry which is preliminary data.</text>
</comment>
<dbReference type="Gene3D" id="3.40.630.30">
    <property type="match status" value="1"/>
</dbReference>
<dbReference type="PANTHER" id="PTHR31435">
    <property type="entry name" value="PROTEIN NATD1"/>
    <property type="match status" value="1"/>
</dbReference>
<organism evidence="2 3">
    <name type="scientific">Prevotella lacticifex</name>
    <dbReference type="NCBI Taxonomy" id="2854755"/>
    <lineage>
        <taxon>Bacteria</taxon>
        <taxon>Pseudomonadati</taxon>
        <taxon>Bacteroidota</taxon>
        <taxon>Bacteroidia</taxon>
        <taxon>Bacteroidales</taxon>
        <taxon>Prevotellaceae</taxon>
        <taxon>Prevotella</taxon>
    </lineage>
</organism>
<proteinExistence type="predicted"/>
<evidence type="ECO:0000313" key="3">
    <source>
        <dbReference type="Proteomes" id="UP000825483"/>
    </source>
</evidence>